<name>A0A5J4ZPN9_9ASTE</name>
<dbReference type="FunFam" id="1.25.40.10:FF:000196">
    <property type="entry name" value="Pentatricopeptide repeat-containing protein At4g14850"/>
    <property type="match status" value="1"/>
</dbReference>
<dbReference type="GO" id="GO:0003723">
    <property type="term" value="F:RNA binding"/>
    <property type="evidence" value="ECO:0007669"/>
    <property type="project" value="InterPro"/>
</dbReference>
<dbReference type="NCBIfam" id="TIGR00756">
    <property type="entry name" value="PPR"/>
    <property type="match status" value="4"/>
</dbReference>
<dbReference type="Gene3D" id="1.25.40.10">
    <property type="entry name" value="Tetratricopeptide repeat domain"/>
    <property type="match status" value="2"/>
</dbReference>
<feature type="repeat" description="PPR" evidence="2">
    <location>
        <begin position="220"/>
        <end position="254"/>
    </location>
</feature>
<dbReference type="AlphaFoldDB" id="A0A5J4ZPN9"/>
<evidence type="ECO:0000313" key="3">
    <source>
        <dbReference type="EMBL" id="KAA8519452.1"/>
    </source>
</evidence>
<dbReference type="InterPro" id="IPR046960">
    <property type="entry name" value="PPR_At4g14850-like_plant"/>
</dbReference>
<reference evidence="3 4" key="1">
    <citation type="submission" date="2019-09" db="EMBL/GenBank/DDBJ databases">
        <title>A chromosome-level genome assembly of the Chinese tupelo Nyssa sinensis.</title>
        <authorList>
            <person name="Yang X."/>
            <person name="Kang M."/>
            <person name="Yang Y."/>
            <person name="Xiong H."/>
            <person name="Wang M."/>
            <person name="Zhang Z."/>
            <person name="Wang Z."/>
            <person name="Wu H."/>
            <person name="Ma T."/>
            <person name="Liu J."/>
            <person name="Xi Z."/>
        </authorList>
    </citation>
    <scope>NUCLEOTIDE SEQUENCE [LARGE SCALE GENOMIC DNA]</scope>
    <source>
        <strain evidence="3">J267</strain>
        <tissue evidence="3">Leaf</tissue>
    </source>
</reference>
<dbReference type="PROSITE" id="PS51375">
    <property type="entry name" value="PPR"/>
    <property type="match status" value="2"/>
</dbReference>
<proteinExistence type="predicted"/>
<keyword evidence="4" id="KW-1185">Reference proteome</keyword>
<dbReference type="EMBL" id="CM018049">
    <property type="protein sequence ID" value="KAA8519452.1"/>
    <property type="molecule type" value="Genomic_DNA"/>
</dbReference>
<evidence type="ECO:0000256" key="1">
    <source>
        <dbReference type="ARBA" id="ARBA00022737"/>
    </source>
</evidence>
<dbReference type="InterPro" id="IPR011990">
    <property type="entry name" value="TPR-like_helical_dom_sf"/>
</dbReference>
<organism evidence="3 4">
    <name type="scientific">Nyssa sinensis</name>
    <dbReference type="NCBI Taxonomy" id="561372"/>
    <lineage>
        <taxon>Eukaryota</taxon>
        <taxon>Viridiplantae</taxon>
        <taxon>Streptophyta</taxon>
        <taxon>Embryophyta</taxon>
        <taxon>Tracheophyta</taxon>
        <taxon>Spermatophyta</taxon>
        <taxon>Magnoliopsida</taxon>
        <taxon>eudicotyledons</taxon>
        <taxon>Gunneridae</taxon>
        <taxon>Pentapetalae</taxon>
        <taxon>asterids</taxon>
        <taxon>Cornales</taxon>
        <taxon>Nyssaceae</taxon>
        <taxon>Nyssa</taxon>
    </lineage>
</organism>
<feature type="repeat" description="PPR" evidence="2">
    <location>
        <begin position="321"/>
        <end position="355"/>
    </location>
</feature>
<dbReference type="OrthoDB" id="1853968at2759"/>
<dbReference type="Proteomes" id="UP000325577">
    <property type="component" value="Linkage Group LG6"/>
</dbReference>
<dbReference type="Pfam" id="PF01535">
    <property type="entry name" value="PPR"/>
    <property type="match status" value="5"/>
</dbReference>
<gene>
    <name evidence="3" type="ORF">F0562_013673</name>
</gene>
<dbReference type="GO" id="GO:0009451">
    <property type="term" value="P:RNA modification"/>
    <property type="evidence" value="ECO:0007669"/>
    <property type="project" value="InterPro"/>
</dbReference>
<protein>
    <recommendedName>
        <fullName evidence="5">Pentacotripeptide-repeat region of PRORP domain-containing protein</fullName>
    </recommendedName>
</protein>
<accession>A0A5J4ZPN9</accession>
<keyword evidence="1" id="KW-0677">Repeat</keyword>
<sequence length="438" mass="49908">MSLVCLFPFIERLAPNDRSAERLQLQSDMLRSQLSRRLINRFPPKFKLFTTTQTQPPNSFSSLLDLCNNPQHLQQIHARFILHGLHQNATLASKLIDTYASLGRLCVCRQVFNSITKPNTALYNTFLRSLYKFGEFKKTLLVYQEMVLKSMYQDEHTYPFVLRSCSQLSNVENGKKIHGHVVKLGFDSFDLVGNALVDMFREFGNSGNVHELIEKKPVDSAAYWNSLIFEASRKGEPEEGFRIFKRMRMERVEPDSVSVINLLRASVDLNSLKAGKLIHCLIVVTRLCEDLAVNTALLTMYSKMGSLEDARLLFEKMSERDCVVWNLMISGYSRNGFPMESLEMLMQMVRSGIRADLFTALAAISSIAELKSLKGGKQMHAHVIRNGSNYQVSVHNCLIDMYCKCNCLIAAQKIFDLVTDKSEVSWSSIIRGYGHWNT</sequence>
<evidence type="ECO:0008006" key="5">
    <source>
        <dbReference type="Google" id="ProtNLM"/>
    </source>
</evidence>
<dbReference type="PANTHER" id="PTHR24015">
    <property type="entry name" value="OS07G0578800 PROTEIN-RELATED"/>
    <property type="match status" value="1"/>
</dbReference>
<evidence type="ECO:0000313" key="4">
    <source>
        <dbReference type="Proteomes" id="UP000325577"/>
    </source>
</evidence>
<evidence type="ECO:0000256" key="2">
    <source>
        <dbReference type="PROSITE-ProRule" id="PRU00708"/>
    </source>
</evidence>
<dbReference type="InterPro" id="IPR002885">
    <property type="entry name" value="PPR_rpt"/>
</dbReference>